<organism evidence="2 3">
    <name type="scientific">Phytophthora fragariaefolia</name>
    <dbReference type="NCBI Taxonomy" id="1490495"/>
    <lineage>
        <taxon>Eukaryota</taxon>
        <taxon>Sar</taxon>
        <taxon>Stramenopiles</taxon>
        <taxon>Oomycota</taxon>
        <taxon>Peronosporomycetes</taxon>
        <taxon>Peronosporales</taxon>
        <taxon>Peronosporaceae</taxon>
        <taxon>Phytophthora</taxon>
    </lineage>
</organism>
<evidence type="ECO:0000313" key="3">
    <source>
        <dbReference type="Proteomes" id="UP001165121"/>
    </source>
</evidence>
<evidence type="ECO:0000256" key="1">
    <source>
        <dbReference type="SAM" id="Coils"/>
    </source>
</evidence>
<dbReference type="AlphaFoldDB" id="A0A9W6X9P6"/>
<dbReference type="EMBL" id="BSXT01000800">
    <property type="protein sequence ID" value="GMF34251.1"/>
    <property type="molecule type" value="Genomic_DNA"/>
</dbReference>
<reference evidence="2" key="1">
    <citation type="submission" date="2023-04" db="EMBL/GenBank/DDBJ databases">
        <title>Phytophthora fragariaefolia NBRC 109709.</title>
        <authorList>
            <person name="Ichikawa N."/>
            <person name="Sato H."/>
            <person name="Tonouchi N."/>
        </authorList>
    </citation>
    <scope>NUCLEOTIDE SEQUENCE</scope>
    <source>
        <strain evidence="2">NBRC 109709</strain>
    </source>
</reference>
<feature type="coiled-coil region" evidence="1">
    <location>
        <begin position="111"/>
        <end position="138"/>
    </location>
</feature>
<dbReference type="OrthoDB" id="114061at2759"/>
<dbReference type="Proteomes" id="UP001165121">
    <property type="component" value="Unassembled WGS sequence"/>
</dbReference>
<keyword evidence="1" id="KW-0175">Coiled coil</keyword>
<gene>
    <name evidence="2" type="ORF">Pfra01_000875500</name>
</gene>
<evidence type="ECO:0000313" key="2">
    <source>
        <dbReference type="EMBL" id="GMF34251.1"/>
    </source>
</evidence>
<accession>A0A9W6X9P6</accession>
<sequence>MTDSALLDPALFDVFLGRLDEPALSGNELIQSLDKNETPVQVQGPELALEMLDVSAFDDLFSTPEDSSLGSRDLHSDSTCVESESVASAPSPQLEMENIRSRDAIRRSAYRQKQKAQKEALRRQVEELSGQLTALQKSKEEAGLSHGGRDHAAVWKALAERHMQARVMAEEYRTRLRAAVEKRETLIRDLGVLIRKRVSEELSEEPVRAAKKPCTESPDMALYEAFINELDEIYARTDTVFEKTAVKADMESCEDAQVFYIPSQTAKPDARYHELVGTMSMPFEFERTRPLLHKVCLMGHSLGLEMVTGSWIPEHTDISKKRTEGPGFNALVQHCILRRYYESGRVVVVWRKFTEGEGTFMGMHYSETGWAIVRPSPTSQQGTAGILLESVIRFAPINFSTAEASDLAVKQFTDTVIKTGEDICQAYLQKLEQVLLDDALGVC</sequence>
<comment type="caution">
    <text evidence="2">The sequence shown here is derived from an EMBL/GenBank/DDBJ whole genome shotgun (WGS) entry which is preliminary data.</text>
</comment>
<proteinExistence type="predicted"/>
<dbReference type="CDD" id="cd14686">
    <property type="entry name" value="bZIP"/>
    <property type="match status" value="1"/>
</dbReference>
<keyword evidence="3" id="KW-1185">Reference proteome</keyword>
<name>A0A9W6X9P6_9STRA</name>
<protein>
    <submittedName>
        <fullName evidence="2">Unnamed protein product</fullName>
    </submittedName>
</protein>